<evidence type="ECO:0000256" key="3">
    <source>
        <dbReference type="ARBA" id="ARBA00023163"/>
    </source>
</evidence>
<keyword evidence="2" id="KW-0238">DNA-binding</keyword>
<evidence type="ECO:0000313" key="5">
    <source>
        <dbReference type="EMBL" id="ADR73004.1"/>
    </source>
</evidence>
<evidence type="ECO:0000256" key="1">
    <source>
        <dbReference type="ARBA" id="ARBA00023015"/>
    </source>
</evidence>
<dbReference type="PROSITE" id="PS50943">
    <property type="entry name" value="HTH_CROC1"/>
    <property type="match status" value="1"/>
</dbReference>
<dbReference type="GO" id="GO:0003700">
    <property type="term" value="F:DNA-binding transcription factor activity"/>
    <property type="evidence" value="ECO:0007669"/>
    <property type="project" value="TreeGrafter"/>
</dbReference>
<dbReference type="PANTHER" id="PTHR46797:SF23">
    <property type="entry name" value="HTH-TYPE TRANSCRIPTIONAL REGULATOR SUTR"/>
    <property type="match status" value="1"/>
</dbReference>
<dbReference type="SUPFAM" id="SSF47413">
    <property type="entry name" value="lambda repressor-like DNA-binding domains"/>
    <property type="match status" value="1"/>
</dbReference>
<evidence type="ECO:0000256" key="2">
    <source>
        <dbReference type="ARBA" id="ARBA00023125"/>
    </source>
</evidence>
<evidence type="ECO:0000259" key="4">
    <source>
        <dbReference type="PROSITE" id="PS50943"/>
    </source>
</evidence>
<dbReference type="GO" id="GO:0005829">
    <property type="term" value="C:cytosol"/>
    <property type="evidence" value="ECO:0007669"/>
    <property type="project" value="TreeGrafter"/>
</dbReference>
<dbReference type="GO" id="GO:0003677">
    <property type="term" value="F:DNA binding"/>
    <property type="evidence" value="ECO:0007669"/>
    <property type="project" value="UniProtKB-KW"/>
</dbReference>
<keyword evidence="3" id="KW-0804">Transcription</keyword>
<dbReference type="Pfam" id="PF01381">
    <property type="entry name" value="HTH_3"/>
    <property type="match status" value="1"/>
</dbReference>
<reference evidence="5" key="1">
    <citation type="submission" date="2010-11" db="EMBL/GenBank/DDBJ databases">
        <title>BspHI restriction-modification system genes.</title>
        <authorList>
            <person name="Morgan R.D."/>
        </authorList>
    </citation>
    <scope>NUCLEOTIDE SEQUENCE</scope>
    <source>
        <strain evidence="5">H</strain>
    </source>
</reference>
<dbReference type="EMBL" id="HQ636109">
    <property type="protein sequence ID" value="ADR73004.1"/>
    <property type="molecule type" value="Genomic_DNA"/>
</dbReference>
<dbReference type="PANTHER" id="PTHR46797">
    <property type="entry name" value="HTH-TYPE TRANSCRIPTIONAL REGULATOR"/>
    <property type="match status" value="1"/>
</dbReference>
<proteinExistence type="predicted"/>
<dbReference type="CDD" id="cd00093">
    <property type="entry name" value="HTH_XRE"/>
    <property type="match status" value="1"/>
</dbReference>
<sequence length="71" mass="8106">MDNYFLESLGSKIKILRKSRGVSQEDLAKQSEITRTYLTQIENGKVNPSIGKIKKISENLNISLCEMFKDI</sequence>
<feature type="domain" description="HTH cro/C1-type" evidence="4">
    <location>
        <begin position="13"/>
        <end position="67"/>
    </location>
</feature>
<dbReference type="SMART" id="SM00530">
    <property type="entry name" value="HTH_XRE"/>
    <property type="match status" value="1"/>
</dbReference>
<dbReference type="InterPro" id="IPR001387">
    <property type="entry name" value="Cro/C1-type_HTH"/>
</dbReference>
<keyword evidence="1" id="KW-0805">Transcription regulation</keyword>
<organism evidence="5">
    <name type="scientific">Bacillus sp. H(2010)</name>
    <dbReference type="NCBI Taxonomy" id="932687"/>
    <lineage>
        <taxon>Bacteria</taxon>
        <taxon>Bacillati</taxon>
        <taxon>Bacillota</taxon>
        <taxon>Bacilli</taxon>
        <taxon>Bacillales</taxon>
        <taxon>Bacillaceae</taxon>
        <taxon>Bacillus</taxon>
    </lineage>
</organism>
<dbReference type="InterPro" id="IPR050807">
    <property type="entry name" value="TransReg_Diox_bact_type"/>
</dbReference>
<protein>
    <submittedName>
        <fullName evidence="5">C.BspHIP</fullName>
    </submittedName>
</protein>
<gene>
    <name evidence="5" type="primary">bspHIC</name>
</gene>
<dbReference type="AlphaFoldDB" id="E5Q8U9"/>
<dbReference type="Gene3D" id="1.10.260.40">
    <property type="entry name" value="lambda repressor-like DNA-binding domains"/>
    <property type="match status" value="1"/>
</dbReference>
<accession>E5Q8U9</accession>
<name>E5Q8U9_9BACI</name>
<dbReference type="InterPro" id="IPR010982">
    <property type="entry name" value="Lambda_DNA-bd_dom_sf"/>
</dbReference>